<gene>
    <name evidence="16" type="primary">ND4l</name>
</gene>
<keyword evidence="5 15" id="KW-0813">Transport</keyword>
<evidence type="ECO:0000256" key="14">
    <source>
        <dbReference type="ARBA" id="ARBA00023136"/>
    </source>
</evidence>
<dbReference type="GO" id="GO:0005743">
    <property type="term" value="C:mitochondrial inner membrane"/>
    <property type="evidence" value="ECO:0007669"/>
    <property type="project" value="UniProtKB-SubCell"/>
</dbReference>
<keyword evidence="9 15" id="KW-0249">Electron transport</keyword>
<evidence type="ECO:0000256" key="9">
    <source>
        <dbReference type="ARBA" id="ARBA00022982"/>
    </source>
</evidence>
<protein>
    <recommendedName>
        <fullName evidence="4 15">NADH-ubiquinone oxidoreductase chain 4L</fullName>
        <ecNumber evidence="3 15">7.1.1.2</ecNumber>
    </recommendedName>
</protein>
<dbReference type="Pfam" id="PF00420">
    <property type="entry name" value="Oxidored_q2"/>
    <property type="match status" value="1"/>
</dbReference>
<reference evidence="16" key="1">
    <citation type="submission" date="2023-01" db="EMBL/GenBank/DDBJ databases">
        <title>The first mitochondrial genomes of the family Salifidae (Clitellata: Annelida), insights into species diversity and phylogenetic relationship of Barbronia within Suborder Erpobdelliformes.</title>
        <authorList>
            <person name="Liu Y."/>
            <person name="Fu X."/>
            <person name="Wang Y."/>
            <person name="Liu J."/>
            <person name="Liu Y."/>
            <person name="Li C."/>
            <person name="Dong J."/>
        </authorList>
    </citation>
    <scope>NUCLEOTIDE SEQUENCE</scope>
    <source>
        <strain evidence="16">LYKG002</strain>
    </source>
</reference>
<evidence type="ECO:0000256" key="12">
    <source>
        <dbReference type="ARBA" id="ARBA00023075"/>
    </source>
</evidence>
<evidence type="ECO:0000256" key="11">
    <source>
        <dbReference type="ARBA" id="ARBA00023027"/>
    </source>
</evidence>
<evidence type="ECO:0000313" key="16">
    <source>
        <dbReference type="EMBL" id="WNS64795.1"/>
    </source>
</evidence>
<comment type="similarity">
    <text evidence="2 15">Belongs to the complex I subunit 4L family.</text>
</comment>
<keyword evidence="11 15" id="KW-0520">NAD</keyword>
<geneLocation type="mitochondrion" evidence="16"/>
<evidence type="ECO:0000256" key="3">
    <source>
        <dbReference type="ARBA" id="ARBA00012944"/>
    </source>
</evidence>
<organism evidence="16">
    <name type="scientific">Barbronia cf. gwalagwalensis LYKG002</name>
    <dbReference type="NCBI Taxonomy" id="3021307"/>
    <lineage>
        <taxon>Eukaryota</taxon>
        <taxon>Metazoa</taxon>
        <taxon>Spiralia</taxon>
        <taxon>Lophotrochozoa</taxon>
        <taxon>Annelida</taxon>
        <taxon>Clitellata</taxon>
        <taxon>Hirudinea</taxon>
        <taxon>Hirudinida</taxon>
        <taxon>Erpobdelliformes</taxon>
        <taxon>Salifidae</taxon>
        <taxon>Barbronia</taxon>
    </lineage>
</organism>
<evidence type="ECO:0000256" key="5">
    <source>
        <dbReference type="ARBA" id="ARBA00022448"/>
    </source>
</evidence>
<feature type="transmembrane region" description="Helical" evidence="15">
    <location>
        <begin position="6"/>
        <end position="21"/>
    </location>
</feature>
<keyword evidence="12 15" id="KW-0830">Ubiquinone</keyword>
<evidence type="ECO:0000256" key="6">
    <source>
        <dbReference type="ARBA" id="ARBA00022660"/>
    </source>
</evidence>
<keyword evidence="7 15" id="KW-0812">Transmembrane</keyword>
<keyword evidence="8 15" id="KW-1278">Translocase</keyword>
<dbReference type="InterPro" id="IPR039428">
    <property type="entry name" value="NUOK/Mnh_C1-like"/>
</dbReference>
<dbReference type="GO" id="GO:0008137">
    <property type="term" value="F:NADH dehydrogenase (ubiquinone) activity"/>
    <property type="evidence" value="ECO:0007669"/>
    <property type="project" value="UniProtKB-EC"/>
</dbReference>
<feature type="transmembrane region" description="Helical" evidence="15">
    <location>
        <begin position="26"/>
        <end position="45"/>
    </location>
</feature>
<dbReference type="Gene3D" id="1.10.287.3510">
    <property type="match status" value="1"/>
</dbReference>
<evidence type="ECO:0000256" key="4">
    <source>
        <dbReference type="ARBA" id="ARBA00016612"/>
    </source>
</evidence>
<evidence type="ECO:0000256" key="2">
    <source>
        <dbReference type="ARBA" id="ARBA00010519"/>
    </source>
</evidence>
<dbReference type="PANTHER" id="PTHR11434">
    <property type="entry name" value="NADH-UBIQUINONE OXIDOREDUCTASE SUBUNIT ND4L"/>
    <property type="match status" value="1"/>
</dbReference>
<dbReference type="AlphaFoldDB" id="A0AA96S3B0"/>
<keyword evidence="15" id="KW-0999">Mitochondrion inner membrane</keyword>
<feature type="transmembrane region" description="Helical" evidence="15">
    <location>
        <begin position="57"/>
        <end position="80"/>
    </location>
</feature>
<evidence type="ECO:0000256" key="8">
    <source>
        <dbReference type="ARBA" id="ARBA00022967"/>
    </source>
</evidence>
<dbReference type="InterPro" id="IPR001133">
    <property type="entry name" value="NADH_UbQ_OxRdtase_chain4L/K"/>
</dbReference>
<dbReference type="GO" id="GO:0030964">
    <property type="term" value="C:NADH dehydrogenase complex"/>
    <property type="evidence" value="ECO:0007669"/>
    <property type="project" value="TreeGrafter"/>
</dbReference>
<dbReference type="EMBL" id="OQ339201">
    <property type="protein sequence ID" value="WNS64795.1"/>
    <property type="molecule type" value="Genomic_DNA"/>
</dbReference>
<keyword evidence="13 15" id="KW-0496">Mitochondrion</keyword>
<comment type="catalytic activity">
    <reaction evidence="15">
        <text>a ubiquinone + NADH + 5 H(+)(in) = a ubiquinol + NAD(+) + 4 H(+)(out)</text>
        <dbReference type="Rhea" id="RHEA:29091"/>
        <dbReference type="Rhea" id="RHEA-COMP:9565"/>
        <dbReference type="Rhea" id="RHEA-COMP:9566"/>
        <dbReference type="ChEBI" id="CHEBI:15378"/>
        <dbReference type="ChEBI" id="CHEBI:16389"/>
        <dbReference type="ChEBI" id="CHEBI:17976"/>
        <dbReference type="ChEBI" id="CHEBI:57540"/>
        <dbReference type="ChEBI" id="CHEBI:57945"/>
        <dbReference type="EC" id="7.1.1.2"/>
    </reaction>
</comment>
<comment type="subcellular location">
    <subcellularLocation>
        <location evidence="15">Mitochondrion inner membrane</location>
        <topology evidence="15">Multi-pass membrane protein</topology>
    </subcellularLocation>
    <subcellularLocation>
        <location evidence="1">Mitochondrion membrane</location>
        <topology evidence="1">Multi-pass membrane protein</topology>
    </subcellularLocation>
</comment>
<dbReference type="GO" id="GO:0042773">
    <property type="term" value="P:ATP synthesis coupled electron transport"/>
    <property type="evidence" value="ECO:0007669"/>
    <property type="project" value="UniProtKB-UniRule"/>
</dbReference>
<evidence type="ECO:0000256" key="13">
    <source>
        <dbReference type="ARBA" id="ARBA00023128"/>
    </source>
</evidence>
<dbReference type="EC" id="7.1.1.2" evidence="3 15"/>
<comment type="function">
    <text evidence="15">Core subunit of the mitochondrial membrane respiratory chain NADH dehydrogenase (Complex I) which catalyzes electron transfer from NADH through the respiratory chain, using ubiquinone as an electron acceptor.</text>
</comment>
<keyword evidence="6 15" id="KW-0679">Respiratory chain</keyword>
<dbReference type="PANTHER" id="PTHR11434:SF0">
    <property type="entry name" value="NADH-UBIQUINONE OXIDOREDUCTASE CHAIN 4L"/>
    <property type="match status" value="1"/>
</dbReference>
<keyword evidence="14 15" id="KW-0472">Membrane</keyword>
<accession>A0AA96S3B0</accession>
<evidence type="ECO:0000256" key="15">
    <source>
        <dbReference type="RuleBase" id="RU004419"/>
    </source>
</evidence>
<keyword evidence="10 15" id="KW-1133">Transmembrane helix</keyword>
<sequence length="97" mass="10758">MKYQTMIIIMLPMITIINILLHHKSLLLTLLSLEAITLGSLILLMNTMVMMNSNSPIISILMLTIGACEASLGLTLLVLMSRYYGNDLVKSLNMSKC</sequence>
<evidence type="ECO:0000256" key="10">
    <source>
        <dbReference type="ARBA" id="ARBA00022989"/>
    </source>
</evidence>
<proteinExistence type="inferred from homology"/>
<dbReference type="GO" id="GO:0016651">
    <property type="term" value="F:oxidoreductase activity, acting on NAD(P)H"/>
    <property type="evidence" value="ECO:0007669"/>
    <property type="project" value="InterPro"/>
</dbReference>
<evidence type="ECO:0000256" key="7">
    <source>
        <dbReference type="ARBA" id="ARBA00022692"/>
    </source>
</evidence>
<name>A0AA96S3B0_9ANNE</name>
<evidence type="ECO:0000256" key="1">
    <source>
        <dbReference type="ARBA" id="ARBA00004225"/>
    </source>
</evidence>